<evidence type="ECO:0000313" key="15">
    <source>
        <dbReference type="Proteomes" id="UP000521748"/>
    </source>
</evidence>
<evidence type="ECO:0000256" key="2">
    <source>
        <dbReference type="ARBA" id="ARBA00023239"/>
    </source>
</evidence>
<gene>
    <name evidence="12" type="primary">murQ</name>
    <name evidence="14" type="ORF">FHU41_002678</name>
</gene>
<comment type="catalytic activity">
    <reaction evidence="4 12">
        <text>N-acetyl-D-muramate 6-phosphate + H2O = N-acetyl-D-glucosamine 6-phosphate + (R)-lactate</text>
        <dbReference type="Rhea" id="RHEA:26410"/>
        <dbReference type="ChEBI" id="CHEBI:15377"/>
        <dbReference type="ChEBI" id="CHEBI:16004"/>
        <dbReference type="ChEBI" id="CHEBI:57513"/>
        <dbReference type="ChEBI" id="CHEBI:58722"/>
        <dbReference type="EC" id="4.2.1.126"/>
    </reaction>
</comment>
<dbReference type="FunFam" id="1.10.8.1080:FF:000001">
    <property type="entry name" value="N-acetylmuramic acid 6-phosphate etherase"/>
    <property type="match status" value="1"/>
</dbReference>
<dbReference type="EC" id="4.2.1.126" evidence="8 12"/>
<proteinExistence type="inferred from homology"/>
<organism evidence="14 15">
    <name type="scientific">Psychromicrobium silvestre</name>
    <dbReference type="NCBI Taxonomy" id="1645614"/>
    <lineage>
        <taxon>Bacteria</taxon>
        <taxon>Bacillati</taxon>
        <taxon>Actinomycetota</taxon>
        <taxon>Actinomycetes</taxon>
        <taxon>Micrococcales</taxon>
        <taxon>Micrococcaceae</taxon>
        <taxon>Psychromicrobium</taxon>
    </lineage>
</organism>
<comment type="caution">
    <text evidence="14">The sequence shown here is derived from an EMBL/GenBank/DDBJ whole genome shotgun (WGS) entry which is preliminary data.</text>
</comment>
<evidence type="ECO:0000256" key="11">
    <source>
        <dbReference type="ARBA" id="ARBA00084049"/>
    </source>
</evidence>
<dbReference type="InterPro" id="IPR046348">
    <property type="entry name" value="SIS_dom_sf"/>
</dbReference>
<comment type="similarity">
    <text evidence="7 12">Belongs to the GCKR-like family. MurNAc-6-P etherase subfamily.</text>
</comment>
<accession>A0A7Y9LVL7</accession>
<dbReference type="NCBIfam" id="NF003915">
    <property type="entry name" value="PRK05441.1"/>
    <property type="match status" value="1"/>
</dbReference>
<evidence type="ECO:0000256" key="5">
    <source>
        <dbReference type="ARBA" id="ARBA00060595"/>
    </source>
</evidence>
<dbReference type="FunFam" id="3.40.50.10490:FF:000014">
    <property type="entry name" value="N-acetylmuramic acid 6-phosphate etherase"/>
    <property type="match status" value="1"/>
</dbReference>
<evidence type="ECO:0000259" key="13">
    <source>
        <dbReference type="PROSITE" id="PS51464"/>
    </source>
</evidence>
<evidence type="ECO:0000256" key="4">
    <source>
        <dbReference type="ARBA" id="ARBA00051747"/>
    </source>
</evidence>
<dbReference type="GO" id="GO:0046348">
    <property type="term" value="P:amino sugar catabolic process"/>
    <property type="evidence" value="ECO:0007669"/>
    <property type="project" value="InterPro"/>
</dbReference>
<keyword evidence="15" id="KW-1185">Reference proteome</keyword>
<dbReference type="PROSITE" id="PS51464">
    <property type="entry name" value="SIS"/>
    <property type="match status" value="1"/>
</dbReference>
<dbReference type="GO" id="GO:0016835">
    <property type="term" value="F:carbon-oxygen lyase activity"/>
    <property type="evidence" value="ECO:0007669"/>
    <property type="project" value="UniProtKB-UniRule"/>
</dbReference>
<evidence type="ECO:0000256" key="6">
    <source>
        <dbReference type="ARBA" id="ARBA00060672"/>
    </source>
</evidence>
<dbReference type="Gene3D" id="1.10.8.1080">
    <property type="match status" value="1"/>
</dbReference>
<comment type="subunit">
    <text evidence="1 12">Homodimer.</text>
</comment>
<keyword evidence="3 12" id="KW-0119">Carbohydrate metabolism</keyword>
<name>A0A7Y9LVL7_9MICC</name>
<dbReference type="HAMAP" id="MF_00068">
    <property type="entry name" value="MurQ"/>
    <property type="match status" value="1"/>
</dbReference>
<feature type="active site" description="Proton donor" evidence="12">
    <location>
        <position position="94"/>
    </location>
</feature>
<comment type="pathway">
    <text evidence="12">Amino-sugar metabolism; N-acetylmuramate degradation.</text>
</comment>
<protein>
    <recommendedName>
        <fullName evidence="9 12">N-acetylmuramic acid 6-phosphate etherase</fullName>
        <shortName evidence="12">MurNAc-6-P etherase</shortName>
        <ecNumber evidence="8 12">4.2.1.126</ecNumber>
    </recommendedName>
    <alternativeName>
        <fullName evidence="11 12">N-acetylmuramic acid 6-phosphate hydrolase</fullName>
    </alternativeName>
    <alternativeName>
        <fullName evidence="10 12">N-acetylmuramic acid 6-phosphate lyase</fullName>
    </alternativeName>
</protein>
<comment type="pathway">
    <text evidence="5">Amino-sugar metabolism; 1,6-anhydro-N-acetylmuramate degradation.</text>
</comment>
<dbReference type="SUPFAM" id="SSF53697">
    <property type="entry name" value="SIS domain"/>
    <property type="match status" value="1"/>
</dbReference>
<dbReference type="EMBL" id="JACBYQ010000002">
    <property type="protein sequence ID" value="NYE96428.1"/>
    <property type="molecule type" value="Genomic_DNA"/>
</dbReference>
<evidence type="ECO:0000256" key="1">
    <source>
        <dbReference type="ARBA" id="ARBA00011738"/>
    </source>
</evidence>
<dbReference type="PROSITE" id="PS01272">
    <property type="entry name" value="GCKR"/>
    <property type="match status" value="1"/>
</dbReference>
<dbReference type="InterPro" id="IPR001347">
    <property type="entry name" value="SIS_dom"/>
</dbReference>
<dbReference type="GO" id="GO:0097173">
    <property type="term" value="P:N-acetylmuramic acid catabolic process"/>
    <property type="evidence" value="ECO:0007669"/>
    <property type="project" value="UniProtKB-UniPathway"/>
</dbReference>
<evidence type="ECO:0000256" key="8">
    <source>
        <dbReference type="ARBA" id="ARBA00067056"/>
    </source>
</evidence>
<sequence>MAGTDKYTALRAELATLVTESSNPALEDLGSMSTLELAAAMNREDSKVPQAIAAAVPMIASIIDQIAARMSRGGRLIYIGAGTPGRIGVLDASECPPTFGTDPGQVIGVIAGGEGAIRSAAENVEDDAAAGAADLGALNLTEADTVIGISASGRTPYVLSAIEAARAVGAFTVGFACNSGSPLGKQAELPLEIELGPEFLTGSTRLKAGTTQKLVLNMISTITMVRLGKTYRNLMVDLRASNEKLRARSERTVIRATGVEASAAAEALASVGGSVKAAILVLMTGLSPAEASEALEKQHGFLQEAIDQA</sequence>
<keyword evidence="2 12" id="KW-0456">Lyase</keyword>
<dbReference type="RefSeq" id="WP_179390083.1">
    <property type="nucleotide sequence ID" value="NZ_JACBYQ010000002.1"/>
</dbReference>
<comment type="miscellaneous">
    <text evidence="12">A lyase-type mechanism (elimination/hydration) is suggested for the cleavage of the lactyl ether bond of MurNAc 6-phosphate, with the formation of an alpha,beta-unsaturated aldehyde intermediate with (E)-stereochemistry, followed by the syn addition of water to give product.</text>
</comment>
<dbReference type="PANTHER" id="PTHR10088:SF4">
    <property type="entry name" value="GLUCOKINASE REGULATORY PROTEIN"/>
    <property type="match status" value="1"/>
</dbReference>
<dbReference type="InterPro" id="IPR005486">
    <property type="entry name" value="Glucokinase_regulatory_CS"/>
</dbReference>
<evidence type="ECO:0000256" key="12">
    <source>
        <dbReference type="HAMAP-Rule" id="MF_00068"/>
    </source>
</evidence>
<dbReference type="InterPro" id="IPR005488">
    <property type="entry name" value="Etherase_MurQ"/>
</dbReference>
<reference evidence="14 15" key="1">
    <citation type="submission" date="2020-07" db="EMBL/GenBank/DDBJ databases">
        <title>Sequencing the genomes of 1000 actinobacteria strains.</title>
        <authorList>
            <person name="Klenk H.-P."/>
        </authorList>
    </citation>
    <scope>NUCLEOTIDE SEQUENCE [LARGE SCALE GENOMIC DNA]</scope>
    <source>
        <strain evidence="14 15">DSM 102047</strain>
    </source>
</reference>
<dbReference type="GO" id="GO:0016803">
    <property type="term" value="F:ether hydrolase activity"/>
    <property type="evidence" value="ECO:0007669"/>
    <property type="project" value="TreeGrafter"/>
</dbReference>
<evidence type="ECO:0000256" key="9">
    <source>
        <dbReference type="ARBA" id="ARBA00070061"/>
    </source>
</evidence>
<feature type="domain" description="SIS" evidence="13">
    <location>
        <begin position="66"/>
        <end position="229"/>
    </location>
</feature>
<dbReference type="PANTHER" id="PTHR10088">
    <property type="entry name" value="GLUCOKINASE REGULATORY PROTEIN"/>
    <property type="match status" value="1"/>
</dbReference>
<dbReference type="UniPathway" id="UPA00342"/>
<comment type="function">
    <text evidence="12">Specifically catalyzes the cleavage of the D-lactyl ether substituent of MurNAc 6-phosphate, producing GlcNAc 6-phosphate and D-lactate.</text>
</comment>
<comment type="pathway">
    <text evidence="6">Cell wall biogenesis.</text>
</comment>
<evidence type="ECO:0000256" key="7">
    <source>
        <dbReference type="ARBA" id="ARBA00061234"/>
    </source>
</evidence>
<dbReference type="InterPro" id="IPR040190">
    <property type="entry name" value="MURQ/GCKR"/>
</dbReference>
<dbReference type="Gene3D" id="3.40.50.10490">
    <property type="entry name" value="Glucose-6-phosphate isomerase like protein, domain 1"/>
    <property type="match status" value="1"/>
</dbReference>
<dbReference type="GO" id="GO:0097367">
    <property type="term" value="F:carbohydrate derivative binding"/>
    <property type="evidence" value="ECO:0007669"/>
    <property type="project" value="InterPro"/>
</dbReference>
<dbReference type="NCBIfam" id="TIGR00274">
    <property type="entry name" value="N-acetylmuramic acid 6-phosphate etherase"/>
    <property type="match status" value="1"/>
</dbReference>
<evidence type="ECO:0000256" key="3">
    <source>
        <dbReference type="ARBA" id="ARBA00023277"/>
    </source>
</evidence>
<dbReference type="Pfam" id="PF22645">
    <property type="entry name" value="GKRP_SIS_N"/>
    <property type="match status" value="1"/>
</dbReference>
<dbReference type="GO" id="GO:0009254">
    <property type="term" value="P:peptidoglycan turnover"/>
    <property type="evidence" value="ECO:0007669"/>
    <property type="project" value="TreeGrafter"/>
</dbReference>
<dbReference type="AlphaFoldDB" id="A0A7Y9LVL7"/>
<dbReference type="Proteomes" id="UP000521748">
    <property type="component" value="Unassembled WGS sequence"/>
</dbReference>
<dbReference type="NCBIfam" id="NF009222">
    <property type="entry name" value="PRK12570.1"/>
    <property type="match status" value="1"/>
</dbReference>
<evidence type="ECO:0000313" key="14">
    <source>
        <dbReference type="EMBL" id="NYE96428.1"/>
    </source>
</evidence>
<dbReference type="CDD" id="cd05007">
    <property type="entry name" value="SIS_Etherase"/>
    <property type="match status" value="1"/>
</dbReference>
<feature type="active site" evidence="12">
    <location>
        <position position="125"/>
    </location>
</feature>
<evidence type="ECO:0000256" key="10">
    <source>
        <dbReference type="ARBA" id="ARBA00077905"/>
    </source>
</evidence>